<proteinExistence type="predicted"/>
<dbReference type="GeneID" id="90954043"/>
<dbReference type="RefSeq" id="XP_065965318.1">
    <property type="nucleotide sequence ID" value="XM_066103116.1"/>
</dbReference>
<comment type="caution">
    <text evidence="1">The sequence shown here is derived from an EMBL/GenBank/DDBJ whole genome shotgun (WGS) entry which is preliminary data.</text>
</comment>
<dbReference type="AlphaFoldDB" id="A0A5M9LNX0"/>
<sequence>MSMQAILFSKRTVLISAGTDRKFQVCGNANVYSSFNRGNLY</sequence>
<dbReference type="Proteomes" id="UP000245464">
    <property type="component" value="Chromosome 1"/>
</dbReference>
<gene>
    <name evidence="1" type="ORF">PtrM4_013820</name>
</gene>
<organism evidence="1 2">
    <name type="scientific">Pyrenophora tritici-repentis</name>
    <dbReference type="NCBI Taxonomy" id="45151"/>
    <lineage>
        <taxon>Eukaryota</taxon>
        <taxon>Fungi</taxon>
        <taxon>Dikarya</taxon>
        <taxon>Ascomycota</taxon>
        <taxon>Pezizomycotina</taxon>
        <taxon>Dothideomycetes</taxon>
        <taxon>Pleosporomycetidae</taxon>
        <taxon>Pleosporales</taxon>
        <taxon>Pleosporineae</taxon>
        <taxon>Pleosporaceae</taxon>
        <taxon>Pyrenophora</taxon>
    </lineage>
</organism>
<accession>A0A5M9LNX0</accession>
<dbReference type="EMBL" id="NQIK02000001">
    <property type="protein sequence ID" value="KAF7577142.1"/>
    <property type="molecule type" value="Genomic_DNA"/>
</dbReference>
<dbReference type="KEGG" id="ptrr:90954043"/>
<name>A0A5M9LNX0_9PLEO</name>
<protein>
    <submittedName>
        <fullName evidence="1">Uncharacterized protein</fullName>
    </submittedName>
</protein>
<evidence type="ECO:0000313" key="1">
    <source>
        <dbReference type="EMBL" id="KAF7577142.1"/>
    </source>
</evidence>
<evidence type="ECO:0000313" key="2">
    <source>
        <dbReference type="Proteomes" id="UP000245464"/>
    </source>
</evidence>
<reference evidence="1 2" key="1">
    <citation type="journal article" date="2018" name="BMC Genomics">
        <title>Comparative genomics of the wheat fungal pathogen Pyrenophora tritici-repentis reveals chromosomal variations and genome plasticity.</title>
        <authorList>
            <person name="Moolhuijzen P."/>
            <person name="See P.T."/>
            <person name="Hane J.K."/>
            <person name="Shi G."/>
            <person name="Liu Z."/>
            <person name="Oliver R.P."/>
            <person name="Moffat C.S."/>
        </authorList>
    </citation>
    <scope>NUCLEOTIDE SEQUENCE [LARGE SCALE GENOMIC DNA]</scope>
    <source>
        <strain evidence="1">M4</strain>
    </source>
</reference>